<evidence type="ECO:0000313" key="2">
    <source>
        <dbReference type="Proteomes" id="UP000221101"/>
    </source>
</evidence>
<proteinExistence type="predicted"/>
<sequence>MCRIFTRWRRCRPGSCSIICYRRKGITICNRVCSHSIPVSGLIAFWQRCNRLSTGMIFCVPPFIGKDWNNRCKRSGVRRRWLSVNSPRPARTIFPPSYWRTPIHASTVSISARRHSLPPISPTIRRKMSGCWRCASTIWSVTMSRWI</sequence>
<dbReference type="Proteomes" id="UP000221101">
    <property type="component" value="Unassembled WGS sequence"/>
</dbReference>
<reference evidence="1 2" key="1">
    <citation type="journal article" date="2017" name="Nat. Microbiol.">
        <title>Natural product diversity associated with the nematode symbionts Photorhabdus and Xenorhabdus.</title>
        <authorList>
            <person name="Tobias N.J."/>
            <person name="Wolff H."/>
            <person name="Djahanschiri B."/>
            <person name="Grundmann F."/>
            <person name="Kronenwerth M."/>
            <person name="Shi Y.M."/>
            <person name="Simonyi S."/>
            <person name="Grun P."/>
            <person name="Shapiro-Ilan D."/>
            <person name="Pidot S.J."/>
            <person name="Stinear T.P."/>
            <person name="Ebersberger I."/>
            <person name="Bode H.B."/>
        </authorList>
    </citation>
    <scope>NUCLEOTIDE SEQUENCE [LARGE SCALE GENOMIC DNA]</scope>
    <source>
        <strain evidence="1 2">DSM 17907</strain>
    </source>
</reference>
<organism evidence="1 2">
    <name type="scientific">Xenorhabdus kozodoii</name>
    <dbReference type="NCBI Taxonomy" id="351676"/>
    <lineage>
        <taxon>Bacteria</taxon>
        <taxon>Pseudomonadati</taxon>
        <taxon>Pseudomonadota</taxon>
        <taxon>Gammaproteobacteria</taxon>
        <taxon>Enterobacterales</taxon>
        <taxon>Morganellaceae</taxon>
        <taxon>Xenorhabdus</taxon>
    </lineage>
</organism>
<comment type="caution">
    <text evidence="1">The sequence shown here is derived from an EMBL/GenBank/DDBJ whole genome shotgun (WGS) entry which is preliminary data.</text>
</comment>
<dbReference type="AlphaFoldDB" id="A0A2D0KZ10"/>
<keyword evidence="2" id="KW-1185">Reference proteome</keyword>
<accession>A0A2D0KZ10</accession>
<dbReference type="EMBL" id="NJCX01000042">
    <property type="protein sequence ID" value="PHM68673.1"/>
    <property type="molecule type" value="Genomic_DNA"/>
</dbReference>
<protein>
    <submittedName>
        <fullName evidence="1">Uncharacterized protein</fullName>
    </submittedName>
</protein>
<evidence type="ECO:0000313" key="1">
    <source>
        <dbReference type="EMBL" id="PHM68673.1"/>
    </source>
</evidence>
<gene>
    <name evidence="1" type="ORF">Xkoz_03653</name>
</gene>
<name>A0A2D0KZ10_9GAMM</name>